<proteinExistence type="predicted"/>
<evidence type="ECO:0008006" key="4">
    <source>
        <dbReference type="Google" id="ProtNLM"/>
    </source>
</evidence>
<protein>
    <recommendedName>
        <fullName evidence="4">DUF4229 domain-containing protein</fullName>
    </recommendedName>
</protein>
<evidence type="ECO:0000256" key="1">
    <source>
        <dbReference type="SAM" id="Phobius"/>
    </source>
</evidence>
<evidence type="ECO:0000313" key="2">
    <source>
        <dbReference type="EMBL" id="GAA1993538.1"/>
    </source>
</evidence>
<feature type="transmembrane region" description="Helical" evidence="1">
    <location>
        <begin position="36"/>
        <end position="56"/>
    </location>
</feature>
<sequence>MWWLGFLVWRAWIYLKLTAPAAVGLWLIYRSTGFSTLFWVLAVFSLGTVIGLRYGLRDLARHEPHNTRFGSDRSTRRR</sequence>
<comment type="caution">
    <text evidence="2">The sequence shown here is derived from an EMBL/GenBank/DDBJ whole genome shotgun (WGS) entry which is preliminary data.</text>
</comment>
<dbReference type="Proteomes" id="UP001501116">
    <property type="component" value="Unassembled WGS sequence"/>
</dbReference>
<organism evidence="2 3">
    <name type="scientific">Amycolatopsis minnesotensis</name>
    <dbReference type="NCBI Taxonomy" id="337894"/>
    <lineage>
        <taxon>Bacteria</taxon>
        <taxon>Bacillati</taxon>
        <taxon>Actinomycetota</taxon>
        <taxon>Actinomycetes</taxon>
        <taxon>Pseudonocardiales</taxon>
        <taxon>Pseudonocardiaceae</taxon>
        <taxon>Amycolatopsis</taxon>
    </lineage>
</organism>
<keyword evidence="3" id="KW-1185">Reference proteome</keyword>
<keyword evidence="1" id="KW-1133">Transmembrane helix</keyword>
<gene>
    <name evidence="2" type="ORF">GCM10009754_86060</name>
</gene>
<name>A0ABP5E8P7_9PSEU</name>
<reference evidence="3" key="1">
    <citation type="journal article" date="2019" name="Int. J. Syst. Evol. Microbiol.">
        <title>The Global Catalogue of Microorganisms (GCM) 10K type strain sequencing project: providing services to taxonomists for standard genome sequencing and annotation.</title>
        <authorList>
            <consortium name="The Broad Institute Genomics Platform"/>
            <consortium name="The Broad Institute Genome Sequencing Center for Infectious Disease"/>
            <person name="Wu L."/>
            <person name="Ma J."/>
        </authorList>
    </citation>
    <scope>NUCLEOTIDE SEQUENCE [LARGE SCALE GENOMIC DNA]</scope>
    <source>
        <strain evidence="3">JCM 14545</strain>
    </source>
</reference>
<accession>A0ABP5E8P7</accession>
<keyword evidence="1" id="KW-0472">Membrane</keyword>
<feature type="transmembrane region" description="Helical" evidence="1">
    <location>
        <begin position="12"/>
        <end position="29"/>
    </location>
</feature>
<evidence type="ECO:0000313" key="3">
    <source>
        <dbReference type="Proteomes" id="UP001501116"/>
    </source>
</evidence>
<dbReference type="EMBL" id="BAAANN010000072">
    <property type="protein sequence ID" value="GAA1993538.1"/>
    <property type="molecule type" value="Genomic_DNA"/>
</dbReference>
<keyword evidence="1" id="KW-0812">Transmembrane</keyword>
<dbReference type="RefSeq" id="WP_344431923.1">
    <property type="nucleotide sequence ID" value="NZ_BAAANN010000072.1"/>
</dbReference>